<keyword evidence="9 10" id="KW-0449">Lipoprotein</keyword>
<dbReference type="InterPro" id="IPR012946">
    <property type="entry name" value="X8"/>
</dbReference>
<dbReference type="InterPro" id="IPR004886">
    <property type="entry name" value="Glucanosyltransferase"/>
</dbReference>
<dbReference type="Pfam" id="PF07983">
    <property type="entry name" value="X8"/>
    <property type="match status" value="1"/>
</dbReference>
<feature type="compositionally biased region" description="Low complexity" evidence="11">
    <location>
        <begin position="542"/>
        <end position="557"/>
    </location>
</feature>
<dbReference type="GO" id="GO:0005886">
    <property type="term" value="C:plasma membrane"/>
    <property type="evidence" value="ECO:0007669"/>
    <property type="project" value="UniProtKB-SubCell"/>
</dbReference>
<evidence type="ECO:0000256" key="7">
    <source>
        <dbReference type="ARBA" id="ARBA00023157"/>
    </source>
</evidence>
<dbReference type="SMART" id="SM00768">
    <property type="entry name" value="X8"/>
    <property type="match status" value="1"/>
</dbReference>
<evidence type="ECO:0000256" key="11">
    <source>
        <dbReference type="SAM" id="MobiDB-lite"/>
    </source>
</evidence>
<comment type="subcellular location">
    <subcellularLocation>
        <location evidence="1 10">Cell membrane</location>
        <topology evidence="1 10">Lipid-anchor</topology>
        <topology evidence="1 10">GPI-anchor</topology>
    </subcellularLocation>
</comment>
<proteinExistence type="inferred from homology"/>
<name>A0A099P2X9_PICKU</name>
<evidence type="ECO:0000259" key="12">
    <source>
        <dbReference type="SMART" id="SM00768"/>
    </source>
</evidence>
<dbReference type="InterPro" id="IPR017853">
    <property type="entry name" value="GH"/>
</dbReference>
<comment type="caution">
    <text evidence="13">The sequence shown here is derived from an EMBL/GenBank/DDBJ whole genome shotgun (WGS) entry which is preliminary data.</text>
</comment>
<dbReference type="Pfam" id="PF03198">
    <property type="entry name" value="Glyco_hydro_72"/>
    <property type="match status" value="1"/>
</dbReference>
<dbReference type="GO" id="GO:0071970">
    <property type="term" value="P:fungal-type cell wall (1-&gt;3)-beta-D-glucan biosynthetic process"/>
    <property type="evidence" value="ECO:0007669"/>
    <property type="project" value="TreeGrafter"/>
</dbReference>
<protein>
    <recommendedName>
        <fullName evidence="10">1,3-beta-glucanosyltransferase</fullName>
        <ecNumber evidence="10">2.4.1.-</ecNumber>
    </recommendedName>
</protein>
<dbReference type="EC" id="2.4.1.-" evidence="10"/>
<dbReference type="HOGENOM" id="CLU_021855_2_1_1"/>
<evidence type="ECO:0000313" key="13">
    <source>
        <dbReference type="EMBL" id="KGK38567.1"/>
    </source>
</evidence>
<gene>
    <name evidence="13" type="ORF">JL09_g2313</name>
</gene>
<sequence length="604" mass="65775">MKFSKSLALLSTALFSGVATANDDFPTINVVGNKFFYSNNASQFYIKGVAYQQNTAGLDTDAKYVDPLADEESCKRDIPYLTELHTNTIRFFYSNNQSQFYIRGIAYQSDVSANDNTSFVDPLANEEACKRDLPYLTALNTNVLRVYALDTESNHDACMSLFKDAGIYIIADLAEPTLAITSTSPDWDLELYNRYTSVIDEMQQYDNVLGFFAGNEVITNSTNSNAAPFVKAAIRDMKTYISDKGYRKIPVGYSANDDAHTRVDSADYFACGDDDIKADFYGINMYEWCGNSNFKESGYEDRTEEFSNLTVPIFFSEYGCNEVQPRKFTEVGTIYSDEMTDVWSGGIVYMYYQEVNNYGLVSVVDDSTVSTMADYKYYSSEINAIHPTSAKASDVSTTALACPTTNKYWMAATSLPPTPNEAVCDCMSKSLSCVVVDDVNEDDYEDLFSYICGQIDCDGINGNGKKGTYGAYSFCSSKDKLSFVLDLYYKAQDESSQACDFSGSATLVKGTTASTCSSMISAAGTSGLGSVTGVSVNNSATETTATSTANDSSSSSSESKDKHDKKSTSTSVSSISSTSKGAADAVRSSSSIFGFFGVIAALLL</sequence>
<keyword evidence="6 10" id="KW-0472">Membrane</keyword>
<dbReference type="FunFam" id="3.20.20.80:FF:000038">
    <property type="entry name" value="1,3-beta-glucanosyltransferase"/>
    <property type="match status" value="1"/>
</dbReference>
<comment type="function">
    <text evidence="10">Splits internally a 1,3-beta-glucan molecule and transfers the newly generated reducing end (the donor) to the non-reducing end of another 1,3-beta-glucan molecule (the acceptor) forming a 1,3-beta linkage, resulting in the elongation of 1,3-beta-glucan chains in the cell wall.</text>
</comment>
<feature type="compositionally biased region" description="Basic and acidic residues" evidence="11">
    <location>
        <begin position="558"/>
        <end position="567"/>
    </location>
</feature>
<organism evidence="13 14">
    <name type="scientific">Pichia kudriavzevii</name>
    <name type="common">Yeast</name>
    <name type="synonym">Issatchenkia orientalis</name>
    <dbReference type="NCBI Taxonomy" id="4909"/>
    <lineage>
        <taxon>Eukaryota</taxon>
        <taxon>Fungi</taxon>
        <taxon>Dikarya</taxon>
        <taxon>Ascomycota</taxon>
        <taxon>Saccharomycotina</taxon>
        <taxon>Pichiomycetes</taxon>
        <taxon>Pichiales</taxon>
        <taxon>Pichiaceae</taxon>
        <taxon>Pichia</taxon>
    </lineage>
</organism>
<dbReference type="AlphaFoldDB" id="A0A099P2X9"/>
<keyword evidence="10" id="KW-0808">Transferase</keyword>
<dbReference type="FunFam" id="1.20.58.1040:FF:000005">
    <property type="entry name" value="1,3-beta-glucanosyltransferase"/>
    <property type="match status" value="1"/>
</dbReference>
<dbReference type="GO" id="GO:0031505">
    <property type="term" value="P:fungal-type cell wall organization"/>
    <property type="evidence" value="ECO:0007669"/>
    <property type="project" value="UniProtKB-ARBA"/>
</dbReference>
<evidence type="ECO:0000256" key="6">
    <source>
        <dbReference type="ARBA" id="ARBA00023136"/>
    </source>
</evidence>
<keyword evidence="3" id="KW-1003">Cell membrane</keyword>
<evidence type="ECO:0000256" key="9">
    <source>
        <dbReference type="ARBA" id="ARBA00023288"/>
    </source>
</evidence>
<comment type="similarity">
    <text evidence="2 10">Belongs to the glycosyl hydrolase 72 family.</text>
</comment>
<dbReference type="GO" id="GO:0031982">
    <property type="term" value="C:vesicle"/>
    <property type="evidence" value="ECO:0007669"/>
    <property type="project" value="UniProtKB-ARBA"/>
</dbReference>
<feature type="region of interest" description="Disordered" evidence="11">
    <location>
        <begin position="542"/>
        <end position="584"/>
    </location>
</feature>
<dbReference type="Proteomes" id="UP000029867">
    <property type="component" value="Unassembled WGS sequence"/>
</dbReference>
<feature type="signal peptide" evidence="10">
    <location>
        <begin position="1"/>
        <end position="21"/>
    </location>
</feature>
<dbReference type="PANTHER" id="PTHR31468:SF2">
    <property type="entry name" value="1,3-BETA-GLUCANOSYLTRANSFERASE GAS1"/>
    <property type="match status" value="1"/>
</dbReference>
<keyword evidence="7" id="KW-1015">Disulfide bond</keyword>
<dbReference type="Gene3D" id="1.20.58.1040">
    <property type="match status" value="1"/>
</dbReference>
<dbReference type="GO" id="GO:0030445">
    <property type="term" value="C:yeast-form cell wall"/>
    <property type="evidence" value="ECO:0007669"/>
    <property type="project" value="UniProtKB-ARBA"/>
</dbReference>
<evidence type="ECO:0000313" key="14">
    <source>
        <dbReference type="Proteomes" id="UP000029867"/>
    </source>
</evidence>
<feature type="domain" description="X8" evidence="12">
    <location>
        <begin position="431"/>
        <end position="518"/>
    </location>
</feature>
<feature type="chain" id="PRO_5005108401" description="1,3-beta-glucanosyltransferase" evidence="10">
    <location>
        <begin position="22"/>
        <end position="604"/>
    </location>
</feature>
<dbReference type="PANTHER" id="PTHR31468">
    <property type="entry name" value="1,3-BETA-GLUCANOSYLTRANSFERASE GAS1"/>
    <property type="match status" value="1"/>
</dbReference>
<keyword evidence="5 10" id="KW-0732">Signal</keyword>
<evidence type="ECO:0000256" key="2">
    <source>
        <dbReference type="ARBA" id="ARBA00007528"/>
    </source>
</evidence>
<reference evidence="14" key="1">
    <citation type="journal article" date="2014" name="Microb. Cell Fact.">
        <title>Exploiting Issatchenkia orientalis SD108 for succinic acid production.</title>
        <authorList>
            <person name="Xiao H."/>
            <person name="Shao Z."/>
            <person name="Jiang Y."/>
            <person name="Dole S."/>
            <person name="Zhao H."/>
        </authorList>
    </citation>
    <scope>NUCLEOTIDE SEQUENCE [LARGE SCALE GENOMIC DNA]</scope>
    <source>
        <strain evidence="14">SD108</strain>
    </source>
</reference>
<accession>A0A099P2X9</accession>
<dbReference type="EMBL" id="JQFK01000018">
    <property type="protein sequence ID" value="KGK38567.1"/>
    <property type="molecule type" value="Genomic_DNA"/>
</dbReference>
<dbReference type="Gene3D" id="3.20.20.80">
    <property type="entry name" value="Glycosidases"/>
    <property type="match status" value="2"/>
</dbReference>
<evidence type="ECO:0000256" key="10">
    <source>
        <dbReference type="RuleBase" id="RU361209"/>
    </source>
</evidence>
<evidence type="ECO:0000256" key="4">
    <source>
        <dbReference type="ARBA" id="ARBA00022622"/>
    </source>
</evidence>
<dbReference type="SUPFAM" id="SSF51445">
    <property type="entry name" value="(Trans)glycosidases"/>
    <property type="match status" value="2"/>
</dbReference>
<feature type="compositionally biased region" description="Low complexity" evidence="11">
    <location>
        <begin position="568"/>
        <end position="580"/>
    </location>
</feature>
<evidence type="ECO:0000256" key="5">
    <source>
        <dbReference type="ARBA" id="ARBA00022729"/>
    </source>
</evidence>
<evidence type="ECO:0000256" key="8">
    <source>
        <dbReference type="ARBA" id="ARBA00023180"/>
    </source>
</evidence>
<dbReference type="GO" id="GO:0042124">
    <property type="term" value="F:1,3-beta-glucanosyltransferase activity"/>
    <property type="evidence" value="ECO:0007669"/>
    <property type="project" value="TreeGrafter"/>
</dbReference>
<dbReference type="VEuPathDB" id="FungiDB:C5L36_0B08480"/>
<evidence type="ECO:0000256" key="1">
    <source>
        <dbReference type="ARBA" id="ARBA00004609"/>
    </source>
</evidence>
<dbReference type="eggNOG" id="ENOG502QPST">
    <property type="taxonomic scope" value="Eukaryota"/>
</dbReference>
<evidence type="ECO:0000256" key="3">
    <source>
        <dbReference type="ARBA" id="ARBA00022475"/>
    </source>
</evidence>
<dbReference type="GO" id="GO:0098552">
    <property type="term" value="C:side of membrane"/>
    <property type="evidence" value="ECO:0007669"/>
    <property type="project" value="UniProtKB-KW"/>
</dbReference>
<keyword evidence="8" id="KW-0325">Glycoprotein</keyword>
<keyword evidence="4 10" id="KW-0336">GPI-anchor</keyword>